<protein>
    <submittedName>
        <fullName evidence="2">Glycosyl transferase family 2</fullName>
    </submittedName>
</protein>
<keyword evidence="3" id="KW-1185">Reference proteome</keyword>
<evidence type="ECO:0000259" key="1">
    <source>
        <dbReference type="Pfam" id="PF00535"/>
    </source>
</evidence>
<dbReference type="Pfam" id="PF00535">
    <property type="entry name" value="Glycos_transf_2"/>
    <property type="match status" value="1"/>
</dbReference>
<comment type="caution">
    <text evidence="2">The sequence shown here is derived from an EMBL/GenBank/DDBJ whole genome shotgun (WGS) entry which is preliminary data.</text>
</comment>
<dbReference type="Proteomes" id="UP000247345">
    <property type="component" value="Unassembled WGS sequence"/>
</dbReference>
<dbReference type="PANTHER" id="PTHR43179:SF10">
    <property type="entry name" value="GLYCOSYL TRANSFERASE"/>
    <property type="match status" value="1"/>
</dbReference>
<feature type="domain" description="Glycosyltransferase 2-like" evidence="1">
    <location>
        <begin position="11"/>
        <end position="177"/>
    </location>
</feature>
<dbReference type="AlphaFoldDB" id="A0A2P6C836"/>
<accession>A0A2P6C836</accession>
<sequence length="251" mass="29580">MTENVTLTATIVLYNENLLLLKKTIDSFLKINLDKKLFLIDNSPSNTLQKHFISPEIEYVFVGKNIGFGSAHNLVLDKVNSQFHLVLNPDIEFDSLIIPILISKLEEEKEVAFITPKVIYPNKEKQYVCRKHPTFFDLINRKLKISKNQILKNEYRNKDLSKPFYPEFIHGCFMLFKTADFKNLKGFDERYFLYMEDADICRKIDDSGKKKLYYPNIEIIHQHQKGSSKNIKLFFYHLASAIKYFLKWSFS</sequence>
<dbReference type="PANTHER" id="PTHR43179">
    <property type="entry name" value="RHAMNOSYLTRANSFERASE WBBL"/>
    <property type="match status" value="1"/>
</dbReference>
<dbReference type="InterPro" id="IPR029044">
    <property type="entry name" value="Nucleotide-diphossugar_trans"/>
</dbReference>
<dbReference type="EMBL" id="MSCK01000002">
    <property type="protein sequence ID" value="PQJ69084.1"/>
    <property type="molecule type" value="Genomic_DNA"/>
</dbReference>
<dbReference type="OrthoDB" id="9771846at2"/>
<dbReference type="GO" id="GO:0016740">
    <property type="term" value="F:transferase activity"/>
    <property type="evidence" value="ECO:0007669"/>
    <property type="project" value="UniProtKB-KW"/>
</dbReference>
<dbReference type="RefSeq" id="WP_105050016.1">
    <property type="nucleotide sequence ID" value="NZ_CP150661.1"/>
</dbReference>
<evidence type="ECO:0000313" key="3">
    <source>
        <dbReference type="Proteomes" id="UP000247345"/>
    </source>
</evidence>
<gene>
    <name evidence="2" type="ORF">BTO14_13700</name>
</gene>
<proteinExistence type="predicted"/>
<name>A0A2P6C836_9FLAO</name>
<dbReference type="Gene3D" id="3.90.550.10">
    <property type="entry name" value="Spore Coat Polysaccharide Biosynthesis Protein SpsA, Chain A"/>
    <property type="match status" value="1"/>
</dbReference>
<organism evidence="2 3">
    <name type="scientific">Polaribacter butkevichii</name>
    <dbReference type="NCBI Taxonomy" id="218490"/>
    <lineage>
        <taxon>Bacteria</taxon>
        <taxon>Pseudomonadati</taxon>
        <taxon>Bacteroidota</taxon>
        <taxon>Flavobacteriia</taxon>
        <taxon>Flavobacteriales</taxon>
        <taxon>Flavobacteriaceae</taxon>
    </lineage>
</organism>
<reference evidence="2 3" key="1">
    <citation type="submission" date="2016-12" db="EMBL/GenBank/DDBJ databases">
        <title>Trade-off between light-utilization and light-protection in marine flavobacteria.</title>
        <authorList>
            <person name="Kumagai Y."/>
            <person name="Yoshizawa S."/>
            <person name="Kogure K."/>
            <person name="Iwasaki W."/>
        </authorList>
    </citation>
    <scope>NUCLEOTIDE SEQUENCE [LARGE SCALE GENOMIC DNA]</scope>
    <source>
        <strain evidence="2 3">KCTC 12100</strain>
    </source>
</reference>
<keyword evidence="2" id="KW-0808">Transferase</keyword>
<dbReference type="InterPro" id="IPR001173">
    <property type="entry name" value="Glyco_trans_2-like"/>
</dbReference>
<evidence type="ECO:0000313" key="2">
    <source>
        <dbReference type="EMBL" id="PQJ69084.1"/>
    </source>
</evidence>
<dbReference type="SUPFAM" id="SSF53448">
    <property type="entry name" value="Nucleotide-diphospho-sugar transferases"/>
    <property type="match status" value="1"/>
</dbReference>